<proteinExistence type="predicted"/>
<evidence type="ECO:0000313" key="3">
    <source>
        <dbReference type="EMBL" id="ETL42553.1"/>
    </source>
</evidence>
<feature type="non-terminal residue" evidence="2">
    <location>
        <position position="1"/>
    </location>
</feature>
<dbReference type="Proteomes" id="UP000053236">
    <property type="component" value="Unassembled WGS sequence"/>
</dbReference>
<evidence type="ECO:0000313" key="2">
    <source>
        <dbReference type="EMBL" id="ETK89142.1"/>
    </source>
</evidence>
<gene>
    <name evidence="2" type="ORF">L915_06716</name>
    <name evidence="3" type="ORF">L916_06654</name>
</gene>
<evidence type="ECO:0000256" key="1">
    <source>
        <dbReference type="SAM" id="Phobius"/>
    </source>
</evidence>
<sequence length="180" mass="19691">PVPTPHLVARSCRRPYCIVNAVGSLCTYISCLRPIIFLLCRYKMRFACFLALLVPTFTASGKGIASAVEAAPGDVVRVPDMKRIDPDSKIRRLRKRKKPESEERMIVPPYAAMMNVMHSTSTTSTTSTQSSQILHSMKDHTPLPKWAKALVAVLSVAAAAGIVVGGVKLTQWLNQSLQGE</sequence>
<name>W2H1M2_PHYNI</name>
<dbReference type="Proteomes" id="UP000053864">
    <property type="component" value="Unassembled WGS sequence"/>
</dbReference>
<accession>W2H1M2</accession>
<dbReference type="EMBL" id="KI685699">
    <property type="protein sequence ID" value="ETK89142.1"/>
    <property type="molecule type" value="Genomic_DNA"/>
</dbReference>
<keyword evidence="1" id="KW-1133">Transmembrane helix</keyword>
<organism evidence="2">
    <name type="scientific">Phytophthora nicotianae</name>
    <name type="common">Potato buckeye rot agent</name>
    <name type="synonym">Phytophthora parasitica</name>
    <dbReference type="NCBI Taxonomy" id="4792"/>
    <lineage>
        <taxon>Eukaryota</taxon>
        <taxon>Sar</taxon>
        <taxon>Stramenopiles</taxon>
        <taxon>Oomycota</taxon>
        <taxon>Peronosporomycetes</taxon>
        <taxon>Peronosporales</taxon>
        <taxon>Peronosporaceae</taxon>
        <taxon>Phytophthora</taxon>
    </lineage>
</organism>
<dbReference type="VEuPathDB" id="FungiDB:PPTG_02928"/>
<keyword evidence="1" id="KW-0472">Membrane</keyword>
<keyword evidence="1" id="KW-0812">Transmembrane</keyword>
<protein>
    <submittedName>
        <fullName evidence="2">Uncharacterized protein</fullName>
    </submittedName>
</protein>
<reference evidence="2" key="1">
    <citation type="submission" date="2013-11" db="EMBL/GenBank/DDBJ databases">
        <title>The Genome Sequence of Phytophthora parasitica CJ02B3.</title>
        <authorList>
            <consortium name="The Broad Institute Genomics Platform"/>
            <person name="Russ C."/>
            <person name="Tyler B."/>
            <person name="Panabieres F."/>
            <person name="Shan W."/>
            <person name="Tripathy S."/>
            <person name="Grunwald N."/>
            <person name="Machado M."/>
            <person name="Johnson C.S."/>
            <person name="Arredondo F."/>
            <person name="Hong C."/>
            <person name="Coffey M."/>
            <person name="Young S.K."/>
            <person name="Zeng Q."/>
            <person name="Gargeya S."/>
            <person name="Fitzgerald M."/>
            <person name="Abouelleil A."/>
            <person name="Alvarado L."/>
            <person name="Chapman S.B."/>
            <person name="Gainer-Dewar J."/>
            <person name="Goldberg J."/>
            <person name="Griggs A."/>
            <person name="Gujja S."/>
            <person name="Hansen M."/>
            <person name="Howarth C."/>
            <person name="Imamovic A."/>
            <person name="Ireland A."/>
            <person name="Larimer J."/>
            <person name="McCowan C."/>
            <person name="Murphy C."/>
            <person name="Pearson M."/>
            <person name="Poon T.W."/>
            <person name="Priest M."/>
            <person name="Roberts A."/>
            <person name="Saif S."/>
            <person name="Shea T."/>
            <person name="Sykes S."/>
            <person name="Wortman J."/>
            <person name="Nusbaum C."/>
            <person name="Birren B."/>
        </authorList>
    </citation>
    <scope>NUCLEOTIDE SEQUENCE [LARGE SCALE GENOMIC DNA]</scope>
    <source>
        <strain evidence="2">CJ02B3</strain>
    </source>
</reference>
<reference evidence="3 4" key="2">
    <citation type="submission" date="2013-11" db="EMBL/GenBank/DDBJ databases">
        <title>The Genome Sequence of Phytophthora parasitica CJ05E6.</title>
        <authorList>
            <consortium name="The Broad Institute Genomics Platform"/>
            <person name="Russ C."/>
            <person name="Tyler B."/>
            <person name="Panabieres F."/>
            <person name="Shan W."/>
            <person name="Tripathy S."/>
            <person name="Grunwald N."/>
            <person name="Machado M."/>
            <person name="Johnson C.S."/>
            <person name="Arredondo F."/>
            <person name="Hong C."/>
            <person name="Coffey M."/>
            <person name="Young S.K."/>
            <person name="Zeng Q."/>
            <person name="Gargeya S."/>
            <person name="Fitzgerald M."/>
            <person name="Abouelleil A."/>
            <person name="Alvarado L."/>
            <person name="Chapman S.B."/>
            <person name="Gainer-Dewar J."/>
            <person name="Goldberg J."/>
            <person name="Griggs A."/>
            <person name="Gujja S."/>
            <person name="Hansen M."/>
            <person name="Howarth C."/>
            <person name="Imamovic A."/>
            <person name="Ireland A."/>
            <person name="Larimer J."/>
            <person name="McCowan C."/>
            <person name="Murphy C."/>
            <person name="Pearson M."/>
            <person name="Poon T.W."/>
            <person name="Priest M."/>
            <person name="Roberts A."/>
            <person name="Saif S."/>
            <person name="Shea T."/>
            <person name="Sykes S."/>
            <person name="Wortman J."/>
            <person name="Nusbaum C."/>
            <person name="Birren B."/>
        </authorList>
    </citation>
    <scope>NUCLEOTIDE SEQUENCE [LARGE SCALE GENOMIC DNA]</scope>
    <source>
        <strain evidence="3 4">CJ05E6</strain>
    </source>
</reference>
<dbReference type="EMBL" id="KI672266">
    <property type="protein sequence ID" value="ETL42553.1"/>
    <property type="molecule type" value="Genomic_DNA"/>
</dbReference>
<dbReference type="AlphaFoldDB" id="W2H1M2"/>
<feature type="transmembrane region" description="Helical" evidence="1">
    <location>
        <begin position="146"/>
        <end position="167"/>
    </location>
</feature>
<feature type="transmembrane region" description="Helical" evidence="1">
    <location>
        <begin position="18"/>
        <end position="40"/>
    </location>
</feature>
<evidence type="ECO:0000313" key="4">
    <source>
        <dbReference type="Proteomes" id="UP000053864"/>
    </source>
</evidence>